<dbReference type="InterPro" id="IPR000259">
    <property type="entry name" value="Adhesion_dom_fimbrial"/>
</dbReference>
<feature type="domain" description="Fimbrial-type adhesion" evidence="2">
    <location>
        <begin position="46"/>
        <end position="177"/>
    </location>
</feature>
<evidence type="ECO:0000313" key="3">
    <source>
        <dbReference type="EMBL" id="QGH61589.1"/>
    </source>
</evidence>
<organism evidence="3 4">
    <name type="scientific">Serratia proteamaculans</name>
    <dbReference type="NCBI Taxonomy" id="28151"/>
    <lineage>
        <taxon>Bacteria</taxon>
        <taxon>Pseudomonadati</taxon>
        <taxon>Pseudomonadota</taxon>
        <taxon>Gammaproteobacteria</taxon>
        <taxon>Enterobacterales</taxon>
        <taxon>Yersiniaceae</taxon>
        <taxon>Serratia</taxon>
    </lineage>
</organism>
<dbReference type="GO" id="GO:0009289">
    <property type="term" value="C:pilus"/>
    <property type="evidence" value="ECO:0007669"/>
    <property type="project" value="InterPro"/>
</dbReference>
<reference evidence="3 4" key="1">
    <citation type="submission" date="2019-11" db="EMBL/GenBank/DDBJ databases">
        <title>The Phosphoenolpyruvate Phosphotransferase System Regulates Serratia proteamaculans 336X Biofilm Formation and Wheat Roots colonization.</title>
        <authorList>
            <person name="Liu F."/>
        </authorList>
    </citation>
    <scope>NUCLEOTIDE SEQUENCE [LARGE SCALE GENOMIC DNA]</scope>
    <source>
        <strain evidence="3 4">336X</strain>
    </source>
</reference>
<feature type="chain" id="PRO_5024370384" evidence="1">
    <location>
        <begin position="37"/>
        <end position="178"/>
    </location>
</feature>
<name>A0A5Q2VBW1_SERPR</name>
<sequence>MTTAPWPARNKPAARQYGGLALLLILGCGGGMPAQADQVGDSLTVNFHGTLKKKPCHIAGDRDIEVHFGNVGINKVDGLRYLQPVPYTLTCDELNKSWTLMLSLKGTAAEFEKTALKTNATGLGIRILKDGKPMEINTSVAIDYASPPKLQAVPVQQSGVTLPEQDFSATATLMAEYL</sequence>
<evidence type="ECO:0000313" key="4">
    <source>
        <dbReference type="Proteomes" id="UP000381260"/>
    </source>
</evidence>
<proteinExistence type="predicted"/>
<dbReference type="Pfam" id="PF00419">
    <property type="entry name" value="Fimbrial"/>
    <property type="match status" value="1"/>
</dbReference>
<dbReference type="AlphaFoldDB" id="A0A5Q2VBW1"/>
<dbReference type="EMBL" id="CP045913">
    <property type="protein sequence ID" value="QGH61589.1"/>
    <property type="molecule type" value="Genomic_DNA"/>
</dbReference>
<evidence type="ECO:0000259" key="2">
    <source>
        <dbReference type="Pfam" id="PF00419"/>
    </source>
</evidence>
<dbReference type="InterPro" id="IPR008966">
    <property type="entry name" value="Adhesion_dom_sf"/>
</dbReference>
<dbReference type="PANTHER" id="PTHR33420">
    <property type="entry name" value="FIMBRIAL SUBUNIT ELFA-RELATED"/>
    <property type="match status" value="1"/>
</dbReference>
<protein>
    <submittedName>
        <fullName evidence="3">Fimbrial protein</fullName>
    </submittedName>
</protein>
<evidence type="ECO:0000256" key="1">
    <source>
        <dbReference type="SAM" id="SignalP"/>
    </source>
</evidence>
<keyword evidence="1" id="KW-0732">Signal</keyword>
<dbReference type="InterPro" id="IPR050263">
    <property type="entry name" value="Bact_Fimbrial_Adh_Pro"/>
</dbReference>
<dbReference type="Gene3D" id="2.60.40.1090">
    <property type="entry name" value="Fimbrial-type adhesion domain"/>
    <property type="match status" value="1"/>
</dbReference>
<gene>
    <name evidence="3" type="ORF">GHV41_12435</name>
</gene>
<dbReference type="Proteomes" id="UP000381260">
    <property type="component" value="Chromosome"/>
</dbReference>
<dbReference type="GO" id="GO:0043709">
    <property type="term" value="P:cell adhesion involved in single-species biofilm formation"/>
    <property type="evidence" value="ECO:0007669"/>
    <property type="project" value="TreeGrafter"/>
</dbReference>
<feature type="signal peptide" evidence="1">
    <location>
        <begin position="1"/>
        <end position="36"/>
    </location>
</feature>
<dbReference type="InterPro" id="IPR036937">
    <property type="entry name" value="Adhesion_dom_fimbrial_sf"/>
</dbReference>
<dbReference type="PANTHER" id="PTHR33420:SF33">
    <property type="entry name" value="MINOR FIMBRIAL SUBUNIT"/>
    <property type="match status" value="1"/>
</dbReference>
<accession>A0A5Q2VBW1</accession>
<dbReference type="SUPFAM" id="SSF49401">
    <property type="entry name" value="Bacterial adhesins"/>
    <property type="match status" value="1"/>
</dbReference>
<dbReference type="RefSeq" id="WP_153858731.1">
    <property type="nucleotide sequence ID" value="NZ_CP045913.1"/>
</dbReference>